<dbReference type="Proteomes" id="UP000290540">
    <property type="component" value="Unassembled WGS sequence"/>
</dbReference>
<sequence>MQLNTTVQNDIIDHLIVSVKAPPTEPLKHRLKASSNILFLQNVFGMIKQVNEQVFTDERTRPNYITGVTSHGITLNALFNIIHTGFTATSLGIVPRTSETNGHSLGTPLSSYLLEALPLILRLNATEYNFLDIFQI</sequence>
<dbReference type="PANTHER" id="PTHR43765">
    <property type="entry name" value="2-DEHYDROPANTOATE 2-REDUCTASE-RELATED"/>
    <property type="match status" value="1"/>
</dbReference>
<dbReference type="EMBL" id="MQTW01000001">
    <property type="protein sequence ID" value="RYC97092.1"/>
    <property type="molecule type" value="Genomic_DNA"/>
</dbReference>
<dbReference type="PANTHER" id="PTHR43765:SF2">
    <property type="entry name" value="2-DEHYDROPANTOATE 2-REDUCTASE"/>
    <property type="match status" value="1"/>
</dbReference>
<dbReference type="GO" id="GO:0050661">
    <property type="term" value="F:NADP binding"/>
    <property type="evidence" value="ECO:0007669"/>
    <property type="project" value="TreeGrafter"/>
</dbReference>
<comment type="caution">
    <text evidence="4">The sequence shown here is derived from an EMBL/GenBank/DDBJ whole genome shotgun (WGS) entry which is preliminary data.</text>
</comment>
<organism evidence="4 5">
    <name type="scientific">Fusarium oxysporum f. sp. narcissi</name>
    <dbReference type="NCBI Taxonomy" id="451672"/>
    <lineage>
        <taxon>Eukaryota</taxon>
        <taxon>Fungi</taxon>
        <taxon>Dikarya</taxon>
        <taxon>Ascomycota</taxon>
        <taxon>Pezizomycotina</taxon>
        <taxon>Sordariomycetes</taxon>
        <taxon>Hypocreomycetidae</taxon>
        <taxon>Hypocreales</taxon>
        <taxon>Nectriaceae</taxon>
        <taxon>Fusarium</taxon>
        <taxon>Fusarium oxysporum species complex</taxon>
    </lineage>
</organism>
<evidence type="ECO:0000313" key="5">
    <source>
        <dbReference type="Proteomes" id="UP000290540"/>
    </source>
</evidence>
<gene>
    <name evidence="4" type="ORF">BFJ63_vAg257</name>
</gene>
<evidence type="ECO:0000256" key="1">
    <source>
        <dbReference type="ARBA" id="ARBA00022857"/>
    </source>
</evidence>
<dbReference type="GO" id="GO:0005739">
    <property type="term" value="C:mitochondrion"/>
    <property type="evidence" value="ECO:0007669"/>
    <property type="project" value="TreeGrafter"/>
</dbReference>
<dbReference type="GO" id="GO:0008677">
    <property type="term" value="F:2-dehydropantoate 2-reductase activity"/>
    <property type="evidence" value="ECO:0007669"/>
    <property type="project" value="TreeGrafter"/>
</dbReference>
<keyword evidence="2" id="KW-0560">Oxidoreductase</keyword>
<dbReference type="InterPro" id="IPR013332">
    <property type="entry name" value="KPR_N"/>
</dbReference>
<reference evidence="4 5" key="1">
    <citation type="submission" date="2016-12" db="EMBL/GenBank/DDBJ databases">
        <title>Draft genome sequence of Fusarium oxysporum causing rot on Narcissus.</title>
        <authorList>
            <person name="Armitage A.D."/>
            <person name="Taylor A."/>
            <person name="Clarkson J.P."/>
            <person name="Harrison R.J."/>
            <person name="Jackson A.C."/>
        </authorList>
    </citation>
    <scope>NUCLEOTIDE SEQUENCE [LARGE SCALE GENOMIC DNA]</scope>
    <source>
        <strain evidence="4 5">N139</strain>
    </source>
</reference>
<dbReference type="SUPFAM" id="SSF51735">
    <property type="entry name" value="NAD(P)-binding Rossmann-fold domains"/>
    <property type="match status" value="1"/>
</dbReference>
<dbReference type="InterPro" id="IPR050838">
    <property type="entry name" value="Ketopantoate_reductase"/>
</dbReference>
<accession>A0A4Q2WAI9</accession>
<dbReference type="InterPro" id="IPR036291">
    <property type="entry name" value="NAD(P)-bd_dom_sf"/>
</dbReference>
<keyword evidence="1" id="KW-0521">NADP</keyword>
<evidence type="ECO:0000256" key="2">
    <source>
        <dbReference type="ARBA" id="ARBA00023002"/>
    </source>
</evidence>
<dbReference type="AlphaFoldDB" id="A0A4Q2WAI9"/>
<protein>
    <recommendedName>
        <fullName evidence="3">Ketopantoate reductase N-terminal domain-containing protein</fullName>
    </recommendedName>
</protein>
<evidence type="ECO:0000313" key="4">
    <source>
        <dbReference type="EMBL" id="RYC97092.1"/>
    </source>
</evidence>
<proteinExistence type="predicted"/>
<name>A0A4Q2WAI9_FUSOX</name>
<evidence type="ECO:0000259" key="3">
    <source>
        <dbReference type="Pfam" id="PF02558"/>
    </source>
</evidence>
<feature type="domain" description="Ketopantoate reductase N-terminal" evidence="3">
    <location>
        <begin position="8"/>
        <end position="94"/>
    </location>
</feature>
<dbReference type="Pfam" id="PF02558">
    <property type="entry name" value="ApbA"/>
    <property type="match status" value="1"/>
</dbReference>
<dbReference type="Gene3D" id="3.40.50.720">
    <property type="entry name" value="NAD(P)-binding Rossmann-like Domain"/>
    <property type="match status" value="1"/>
</dbReference>